<gene>
    <name evidence="2" type="ORF">ENM28_01155</name>
</gene>
<name>A0A7C5VF84_9DEIN</name>
<sequence>MSPIFPFFPSAGFALAAGKPPETLFLLLVLYYLIPLAWYAAGRGGALVLARFRHLPLEALVLVLPYALYWLMAGAIRAPLLKAYRVFLRGPGLGVPLTVLILWPLGYKLPPLLGSLFLFAAILLVERIWRRTSASTLTKSQ</sequence>
<keyword evidence="1" id="KW-0812">Transmembrane</keyword>
<accession>A0A7C5VF84</accession>
<feature type="transmembrane region" description="Helical" evidence="1">
    <location>
        <begin position="54"/>
        <end position="74"/>
    </location>
</feature>
<keyword evidence="1" id="KW-1133">Transmembrane helix</keyword>
<keyword evidence="1" id="KW-0472">Membrane</keyword>
<organism evidence="2">
    <name type="scientific">Thermus caliditerrae</name>
    <dbReference type="NCBI Taxonomy" id="1330700"/>
    <lineage>
        <taxon>Bacteria</taxon>
        <taxon>Thermotogati</taxon>
        <taxon>Deinococcota</taxon>
        <taxon>Deinococci</taxon>
        <taxon>Thermales</taxon>
        <taxon>Thermaceae</taxon>
        <taxon>Thermus</taxon>
    </lineage>
</organism>
<dbReference type="EMBL" id="DRXE01000040">
    <property type="protein sequence ID" value="HHM67329.1"/>
    <property type="molecule type" value="Genomic_DNA"/>
</dbReference>
<evidence type="ECO:0000256" key="1">
    <source>
        <dbReference type="SAM" id="Phobius"/>
    </source>
</evidence>
<protein>
    <submittedName>
        <fullName evidence="2">Uncharacterized protein</fullName>
    </submittedName>
</protein>
<feature type="transmembrane region" description="Helical" evidence="1">
    <location>
        <begin position="24"/>
        <end position="42"/>
    </location>
</feature>
<comment type="caution">
    <text evidence="2">The sequence shown here is derived from an EMBL/GenBank/DDBJ whole genome shotgun (WGS) entry which is preliminary data.</text>
</comment>
<evidence type="ECO:0000313" key="2">
    <source>
        <dbReference type="EMBL" id="HHM67329.1"/>
    </source>
</evidence>
<feature type="transmembrane region" description="Helical" evidence="1">
    <location>
        <begin position="112"/>
        <end position="129"/>
    </location>
</feature>
<proteinExistence type="predicted"/>
<reference evidence="2" key="1">
    <citation type="journal article" date="2020" name="mSystems">
        <title>Genome- and Community-Level Interaction Insights into Carbon Utilization and Element Cycling Functions of Hydrothermarchaeota in Hydrothermal Sediment.</title>
        <authorList>
            <person name="Zhou Z."/>
            <person name="Liu Y."/>
            <person name="Xu W."/>
            <person name="Pan J."/>
            <person name="Luo Z.H."/>
            <person name="Li M."/>
        </authorList>
    </citation>
    <scope>NUCLEOTIDE SEQUENCE [LARGE SCALE GENOMIC DNA]</scope>
    <source>
        <strain evidence="2">SpSt-1071</strain>
    </source>
</reference>
<dbReference type="AlphaFoldDB" id="A0A7C5VF84"/>